<name>A0ABT4XLU9_9PSED</name>
<gene>
    <name evidence="3" type="ORF">PH586_22590</name>
</gene>
<feature type="chain" id="PRO_5047333899" evidence="2">
    <location>
        <begin position="21"/>
        <end position="62"/>
    </location>
</feature>
<feature type="signal peptide" evidence="2">
    <location>
        <begin position="1"/>
        <end position="20"/>
    </location>
</feature>
<comment type="caution">
    <text evidence="3">The sequence shown here is derived from an EMBL/GenBank/DDBJ whole genome shotgun (WGS) entry which is preliminary data.</text>
</comment>
<organism evidence="3 4">
    <name type="scientific">Pseudomonas aestuarii</name>
    <dbReference type="NCBI Taxonomy" id="3018340"/>
    <lineage>
        <taxon>Bacteria</taxon>
        <taxon>Pseudomonadati</taxon>
        <taxon>Pseudomonadota</taxon>
        <taxon>Gammaproteobacteria</taxon>
        <taxon>Pseudomonadales</taxon>
        <taxon>Pseudomonadaceae</taxon>
        <taxon>Pseudomonas</taxon>
    </lineage>
</organism>
<sequence length="62" mass="6748">MQRIILISLLLGLFAGNAAALPNQHPMPLLGEAKDSQPETRPQDRHVAAGAATRLLEQRHRG</sequence>
<reference evidence="3 4" key="1">
    <citation type="submission" date="2023-01" db="EMBL/GenBank/DDBJ databases">
        <title>Pseudomonas SA3-5T sp. nov., isolated from tidal flat sediment.</title>
        <authorList>
            <person name="Kim H.S."/>
            <person name="Kim J.-S."/>
            <person name="Suh M.K."/>
            <person name="Eom M.K."/>
            <person name="Lee J.-S."/>
        </authorList>
    </citation>
    <scope>NUCLEOTIDE SEQUENCE [LARGE SCALE GENOMIC DNA]</scope>
    <source>
        <strain evidence="3 4">SA3-5</strain>
    </source>
</reference>
<dbReference type="RefSeq" id="WP_271350063.1">
    <property type="nucleotide sequence ID" value="NZ_JAQJZJ010000016.1"/>
</dbReference>
<keyword evidence="4" id="KW-1185">Reference proteome</keyword>
<feature type="compositionally biased region" description="Basic and acidic residues" evidence="1">
    <location>
        <begin position="32"/>
        <end position="45"/>
    </location>
</feature>
<evidence type="ECO:0000313" key="3">
    <source>
        <dbReference type="EMBL" id="MDA7089172.1"/>
    </source>
</evidence>
<evidence type="ECO:0000256" key="2">
    <source>
        <dbReference type="SAM" id="SignalP"/>
    </source>
</evidence>
<proteinExistence type="predicted"/>
<evidence type="ECO:0000313" key="4">
    <source>
        <dbReference type="Proteomes" id="UP001212042"/>
    </source>
</evidence>
<dbReference type="Proteomes" id="UP001212042">
    <property type="component" value="Unassembled WGS sequence"/>
</dbReference>
<feature type="region of interest" description="Disordered" evidence="1">
    <location>
        <begin position="26"/>
        <end position="45"/>
    </location>
</feature>
<dbReference type="EMBL" id="JAQJZJ010000016">
    <property type="protein sequence ID" value="MDA7089172.1"/>
    <property type="molecule type" value="Genomic_DNA"/>
</dbReference>
<evidence type="ECO:0000256" key="1">
    <source>
        <dbReference type="SAM" id="MobiDB-lite"/>
    </source>
</evidence>
<accession>A0ABT4XLU9</accession>
<protein>
    <submittedName>
        <fullName evidence="3">Uncharacterized protein</fullName>
    </submittedName>
</protein>
<keyword evidence="2" id="KW-0732">Signal</keyword>